<dbReference type="Proteomes" id="UP000664382">
    <property type="component" value="Unassembled WGS sequence"/>
</dbReference>
<accession>A0A939MSD8</accession>
<feature type="signal peptide" evidence="2">
    <location>
        <begin position="1"/>
        <end position="29"/>
    </location>
</feature>
<evidence type="ECO:0000313" key="3">
    <source>
        <dbReference type="EMBL" id="MBO1902134.1"/>
    </source>
</evidence>
<dbReference type="EMBL" id="JAGDYM010000010">
    <property type="protein sequence ID" value="MBO1902134.1"/>
    <property type="molecule type" value="Genomic_DNA"/>
</dbReference>
<evidence type="ECO:0000256" key="2">
    <source>
        <dbReference type="SAM" id="SignalP"/>
    </source>
</evidence>
<protein>
    <submittedName>
        <fullName evidence="3">InlB B-repeat-containing protein</fullName>
    </submittedName>
</protein>
<feature type="chain" id="PRO_5036692300" evidence="2">
    <location>
        <begin position="30"/>
        <end position="295"/>
    </location>
</feature>
<dbReference type="InterPro" id="IPR013378">
    <property type="entry name" value="InlB-like_B-rpt"/>
</dbReference>
<dbReference type="Gene3D" id="2.60.40.4270">
    <property type="entry name" value="Listeria-Bacteroides repeat domain"/>
    <property type="match status" value="1"/>
</dbReference>
<keyword evidence="4" id="KW-1185">Reference proteome</keyword>
<comment type="subcellular location">
    <subcellularLocation>
        <location evidence="1">Cell envelope</location>
    </subcellularLocation>
</comment>
<comment type="caution">
    <text evidence="3">The sequence shown here is derived from an EMBL/GenBank/DDBJ whole genome shotgun (WGS) entry which is preliminary data.</text>
</comment>
<organism evidence="3 4">
    <name type="scientific">Leucobacter weissii</name>
    <dbReference type="NCBI Taxonomy" id="1983706"/>
    <lineage>
        <taxon>Bacteria</taxon>
        <taxon>Bacillati</taxon>
        <taxon>Actinomycetota</taxon>
        <taxon>Actinomycetes</taxon>
        <taxon>Micrococcales</taxon>
        <taxon>Microbacteriaceae</taxon>
        <taxon>Leucobacter</taxon>
    </lineage>
</organism>
<dbReference type="AlphaFoldDB" id="A0A939MSD8"/>
<dbReference type="Pfam" id="PF09479">
    <property type="entry name" value="Flg_new"/>
    <property type="match status" value="1"/>
</dbReference>
<keyword evidence="2" id="KW-0732">Signal</keyword>
<dbReference type="GO" id="GO:0030313">
    <property type="term" value="C:cell envelope"/>
    <property type="evidence" value="ECO:0007669"/>
    <property type="project" value="UniProtKB-SubCell"/>
</dbReference>
<proteinExistence type="predicted"/>
<evidence type="ECO:0000256" key="1">
    <source>
        <dbReference type="ARBA" id="ARBA00004196"/>
    </source>
</evidence>
<name>A0A939MSD8_9MICO</name>
<reference evidence="3" key="1">
    <citation type="submission" date="2021-03" db="EMBL/GenBank/DDBJ databases">
        <title>Leucobacter chromiisoli sp. nov., isolated from chromium-containing soil of chemical plant.</title>
        <authorList>
            <person name="Xu Z."/>
        </authorList>
    </citation>
    <scope>NUCLEOTIDE SEQUENCE</scope>
    <source>
        <strain evidence="3">S27</strain>
    </source>
</reference>
<dbReference type="InterPro" id="IPR042229">
    <property type="entry name" value="Listeria/Bacterioides_rpt_sf"/>
</dbReference>
<gene>
    <name evidence="3" type="ORF">J4H92_09265</name>
</gene>
<sequence>MTAIRTATASSLTLLLATASLLAASAGHAAPAQAPLSAPAPAGSVRLAPVQLSPVQHAPAISVAEKTIKKKAKTAKKTKKTKKWKVVFHANGGKIGSAASKKVSITRKKRLGKLPRASRTGYTLQGWYTKRSGGAKISSKTKPKRNTTYYAHWKKKSYGPIDAGLVGDWSNVGLASATSFHFKADGSYTSLFLWESSIGADICRWFRGNWTASQGRLTRLNVESRKAENADCATANVAKIAWGPWSTEGILTRSTMYYALGADPDYGDRRFMILEEQPITGDPTGYVGRYWRDGS</sequence>
<dbReference type="NCBIfam" id="TIGR02543">
    <property type="entry name" value="List_Bact_rpt"/>
    <property type="match status" value="1"/>
</dbReference>
<dbReference type="RefSeq" id="WP_208097896.1">
    <property type="nucleotide sequence ID" value="NZ_JAGDYM010000010.1"/>
</dbReference>
<evidence type="ECO:0000313" key="4">
    <source>
        <dbReference type="Proteomes" id="UP000664382"/>
    </source>
</evidence>